<dbReference type="EMBL" id="KN818232">
    <property type="protein sequence ID" value="KIL67423.1"/>
    <property type="molecule type" value="Genomic_DNA"/>
</dbReference>
<dbReference type="HOGENOM" id="CLU_1282937_0_0_1"/>
<evidence type="ECO:0000313" key="1">
    <source>
        <dbReference type="EMBL" id="KIL67423.1"/>
    </source>
</evidence>
<gene>
    <name evidence="1" type="ORF">M378DRAFT_9621</name>
</gene>
<dbReference type="Proteomes" id="UP000054549">
    <property type="component" value="Unassembled WGS sequence"/>
</dbReference>
<evidence type="ECO:0000313" key="2">
    <source>
        <dbReference type="Proteomes" id="UP000054549"/>
    </source>
</evidence>
<dbReference type="InParanoid" id="A0A0C2XF01"/>
<protein>
    <submittedName>
        <fullName evidence="1">Uncharacterized protein</fullName>
    </submittedName>
</protein>
<reference evidence="1 2" key="1">
    <citation type="submission" date="2014-04" db="EMBL/GenBank/DDBJ databases">
        <title>Evolutionary Origins and Diversification of the Mycorrhizal Mutualists.</title>
        <authorList>
            <consortium name="DOE Joint Genome Institute"/>
            <consortium name="Mycorrhizal Genomics Consortium"/>
            <person name="Kohler A."/>
            <person name="Kuo A."/>
            <person name="Nagy L.G."/>
            <person name="Floudas D."/>
            <person name="Copeland A."/>
            <person name="Barry K.W."/>
            <person name="Cichocki N."/>
            <person name="Veneault-Fourrey C."/>
            <person name="LaButti K."/>
            <person name="Lindquist E.A."/>
            <person name="Lipzen A."/>
            <person name="Lundell T."/>
            <person name="Morin E."/>
            <person name="Murat C."/>
            <person name="Riley R."/>
            <person name="Ohm R."/>
            <person name="Sun H."/>
            <person name="Tunlid A."/>
            <person name="Henrissat B."/>
            <person name="Grigoriev I.V."/>
            <person name="Hibbett D.S."/>
            <person name="Martin F."/>
        </authorList>
    </citation>
    <scope>NUCLEOTIDE SEQUENCE [LARGE SCALE GENOMIC DNA]</scope>
    <source>
        <strain evidence="1 2">Koide BX008</strain>
    </source>
</reference>
<sequence>MVQERFSTADMWKAIKKLQHDLAEETGSRLKDQEEHGNTKTKLAKCLKEEMSQRGDLEALQLKVKQLEQCRLERGKTRARRVGRDVETEPETTTTEGKIEKLKAELKVANDCIELLQQQLMPIQLRALLDHSHEDILKYFKTQTWEDLELEEDEGIKDYQPSRKAIEYLCSPNDVRKDGNYYAHKAVSDEINKRNKKRLVLIELSQFVYKTMYNN</sequence>
<keyword evidence="2" id="KW-1185">Reference proteome</keyword>
<accession>A0A0C2XF01</accession>
<proteinExistence type="predicted"/>
<dbReference type="AlphaFoldDB" id="A0A0C2XF01"/>
<dbReference type="OrthoDB" id="3068595at2759"/>
<name>A0A0C2XF01_AMAMK</name>
<organism evidence="1 2">
    <name type="scientific">Amanita muscaria (strain Koide BX008)</name>
    <dbReference type="NCBI Taxonomy" id="946122"/>
    <lineage>
        <taxon>Eukaryota</taxon>
        <taxon>Fungi</taxon>
        <taxon>Dikarya</taxon>
        <taxon>Basidiomycota</taxon>
        <taxon>Agaricomycotina</taxon>
        <taxon>Agaricomycetes</taxon>
        <taxon>Agaricomycetidae</taxon>
        <taxon>Agaricales</taxon>
        <taxon>Pluteineae</taxon>
        <taxon>Amanitaceae</taxon>
        <taxon>Amanita</taxon>
    </lineage>
</organism>